<evidence type="ECO:0000256" key="9">
    <source>
        <dbReference type="ARBA" id="ARBA00030409"/>
    </source>
</evidence>
<dbReference type="Pfam" id="PF01259">
    <property type="entry name" value="SAICAR_synt"/>
    <property type="match status" value="1"/>
</dbReference>
<comment type="caution">
    <text evidence="13">The sequence shown here is derived from an EMBL/GenBank/DDBJ whole genome shotgun (WGS) entry which is preliminary data.</text>
</comment>
<comment type="pathway">
    <text evidence="1 11">Purine metabolism; IMP biosynthesis via de novo pathway; 5-amino-1-(5-phospho-D-ribosyl)imidazole-4-carboxamide from 5-amino-1-(5-phospho-D-ribosyl)imidazole-4-carboxylate: step 1/2.</text>
</comment>
<keyword evidence="8 11" id="KW-0067">ATP-binding</keyword>
<proteinExistence type="inferred from homology"/>
<dbReference type="HAMAP" id="MF_00137">
    <property type="entry name" value="SAICAR_synth"/>
    <property type="match status" value="1"/>
</dbReference>
<name>A0ABW2QCL1_9MICO</name>
<dbReference type="EC" id="6.3.2.6" evidence="3 11"/>
<protein>
    <recommendedName>
        <fullName evidence="4 11">Phosphoribosylaminoimidazole-succinocarboxamide synthase</fullName>
        <ecNumber evidence="3 11">6.3.2.6</ecNumber>
    </recommendedName>
    <alternativeName>
        <fullName evidence="9 11">SAICAR synthetase</fullName>
    </alternativeName>
</protein>
<reference evidence="14" key="1">
    <citation type="journal article" date="2019" name="Int. J. Syst. Evol. Microbiol.">
        <title>The Global Catalogue of Microorganisms (GCM) 10K type strain sequencing project: providing services to taxonomists for standard genome sequencing and annotation.</title>
        <authorList>
            <consortium name="The Broad Institute Genomics Platform"/>
            <consortium name="The Broad Institute Genome Sequencing Center for Infectious Disease"/>
            <person name="Wu L."/>
            <person name="Ma J."/>
        </authorList>
    </citation>
    <scope>NUCLEOTIDE SEQUENCE [LARGE SCALE GENOMIC DNA]</scope>
    <source>
        <strain evidence="14">JCM 1490</strain>
    </source>
</reference>
<comment type="catalytic activity">
    <reaction evidence="10 11">
        <text>5-amino-1-(5-phospho-D-ribosyl)imidazole-4-carboxylate + L-aspartate + ATP = (2S)-2-[5-amino-1-(5-phospho-beta-D-ribosyl)imidazole-4-carboxamido]succinate + ADP + phosphate + 2 H(+)</text>
        <dbReference type="Rhea" id="RHEA:22628"/>
        <dbReference type="ChEBI" id="CHEBI:15378"/>
        <dbReference type="ChEBI" id="CHEBI:29991"/>
        <dbReference type="ChEBI" id="CHEBI:30616"/>
        <dbReference type="ChEBI" id="CHEBI:43474"/>
        <dbReference type="ChEBI" id="CHEBI:58443"/>
        <dbReference type="ChEBI" id="CHEBI:77657"/>
        <dbReference type="ChEBI" id="CHEBI:456216"/>
        <dbReference type="EC" id="6.3.2.6"/>
    </reaction>
</comment>
<evidence type="ECO:0000256" key="11">
    <source>
        <dbReference type="HAMAP-Rule" id="MF_00137"/>
    </source>
</evidence>
<evidence type="ECO:0000256" key="10">
    <source>
        <dbReference type="ARBA" id="ARBA00048475"/>
    </source>
</evidence>
<dbReference type="NCBIfam" id="TIGR00081">
    <property type="entry name" value="purC"/>
    <property type="match status" value="1"/>
</dbReference>
<dbReference type="InterPro" id="IPR018236">
    <property type="entry name" value="SAICAR_synthetase_CS"/>
</dbReference>
<gene>
    <name evidence="11" type="primary">purC</name>
    <name evidence="13" type="ORF">ACFQQL_18950</name>
</gene>
<dbReference type="InterPro" id="IPR001636">
    <property type="entry name" value="SAICAR_synth"/>
</dbReference>
<dbReference type="NCBIfam" id="NF010568">
    <property type="entry name" value="PRK13961.1"/>
    <property type="match status" value="1"/>
</dbReference>
<dbReference type="EMBL" id="JBHTCQ010000005">
    <property type="protein sequence ID" value="MFC7407200.1"/>
    <property type="molecule type" value="Genomic_DNA"/>
</dbReference>
<dbReference type="PANTHER" id="PTHR43700">
    <property type="entry name" value="PHOSPHORIBOSYLAMINOIMIDAZOLE-SUCCINOCARBOXAMIDE SYNTHASE"/>
    <property type="match status" value="1"/>
</dbReference>
<feature type="domain" description="SAICAR synthetase/ADE2 N-terminal" evidence="12">
    <location>
        <begin position="21"/>
        <end position="278"/>
    </location>
</feature>
<dbReference type="PROSITE" id="PS01057">
    <property type="entry name" value="SAICAR_SYNTHETASE_1"/>
    <property type="match status" value="1"/>
</dbReference>
<evidence type="ECO:0000256" key="1">
    <source>
        <dbReference type="ARBA" id="ARBA00004672"/>
    </source>
</evidence>
<organism evidence="13 14">
    <name type="scientific">Georgenia alba</name>
    <dbReference type="NCBI Taxonomy" id="2233858"/>
    <lineage>
        <taxon>Bacteria</taxon>
        <taxon>Bacillati</taxon>
        <taxon>Actinomycetota</taxon>
        <taxon>Actinomycetes</taxon>
        <taxon>Micrococcales</taxon>
        <taxon>Bogoriellaceae</taxon>
        <taxon>Georgenia</taxon>
    </lineage>
</organism>
<evidence type="ECO:0000313" key="14">
    <source>
        <dbReference type="Proteomes" id="UP001596455"/>
    </source>
</evidence>
<dbReference type="InterPro" id="IPR028923">
    <property type="entry name" value="SAICAR_synt/ADE2_N"/>
</dbReference>
<evidence type="ECO:0000256" key="5">
    <source>
        <dbReference type="ARBA" id="ARBA00022598"/>
    </source>
</evidence>
<dbReference type="PANTHER" id="PTHR43700:SF1">
    <property type="entry name" value="PHOSPHORIBOSYLAMINOIMIDAZOLE-SUCCINOCARBOXAMIDE SYNTHASE"/>
    <property type="match status" value="1"/>
</dbReference>
<evidence type="ECO:0000313" key="13">
    <source>
        <dbReference type="EMBL" id="MFC7407200.1"/>
    </source>
</evidence>
<evidence type="ECO:0000256" key="8">
    <source>
        <dbReference type="ARBA" id="ARBA00022840"/>
    </source>
</evidence>
<keyword evidence="14" id="KW-1185">Reference proteome</keyword>
<evidence type="ECO:0000256" key="6">
    <source>
        <dbReference type="ARBA" id="ARBA00022741"/>
    </source>
</evidence>
<evidence type="ECO:0000259" key="12">
    <source>
        <dbReference type="Pfam" id="PF01259"/>
    </source>
</evidence>
<dbReference type="GO" id="GO:0004639">
    <property type="term" value="F:phosphoribosylaminoimidazolesuccinocarboxamide synthase activity"/>
    <property type="evidence" value="ECO:0007669"/>
    <property type="project" value="UniProtKB-EC"/>
</dbReference>
<accession>A0ABW2QCL1</accession>
<dbReference type="Proteomes" id="UP001596455">
    <property type="component" value="Unassembled WGS sequence"/>
</dbReference>
<sequence length="310" mass="33869">MSTQGETAHQQAPALPGWRHTYSGKIRDLYVPDDDAADDVVLVVASDKISAYDHVLPTTIPDKGRVLTQLSLWWFDRLSDLVENHVVSTDVPAEVAGRAMICRRLEMYPVECVARGYLTGSGLAEYRETGAVTGIPLPSGLRDGDRLPEPIFTPATKAEVGEHDENVELARVADMVGRDVAERLRATTLAVYDRAATLAADAGILLADTKLEFGADPAGSSAGADGPALILADEVLTPDSSRFWPADRWQPGRSQPSYDKQFVRDWLTSPESGWDRAADVPPPPLPEEVVQRTRARYVEAYERLTGQAFT</sequence>
<evidence type="ECO:0000256" key="7">
    <source>
        <dbReference type="ARBA" id="ARBA00022755"/>
    </source>
</evidence>
<evidence type="ECO:0000256" key="3">
    <source>
        <dbReference type="ARBA" id="ARBA00012217"/>
    </source>
</evidence>
<keyword evidence="5 11" id="KW-0436">Ligase</keyword>
<dbReference type="PROSITE" id="PS01058">
    <property type="entry name" value="SAICAR_SYNTHETASE_2"/>
    <property type="match status" value="1"/>
</dbReference>
<dbReference type="Gene3D" id="3.30.470.20">
    <property type="entry name" value="ATP-grasp fold, B domain"/>
    <property type="match status" value="1"/>
</dbReference>
<dbReference type="RefSeq" id="WP_382396825.1">
    <property type="nucleotide sequence ID" value="NZ_JBHTCQ010000005.1"/>
</dbReference>
<dbReference type="Gene3D" id="3.30.200.20">
    <property type="entry name" value="Phosphorylase Kinase, domain 1"/>
    <property type="match status" value="1"/>
</dbReference>
<keyword evidence="6 11" id="KW-0547">Nucleotide-binding</keyword>
<comment type="similarity">
    <text evidence="2 11">Belongs to the SAICAR synthetase family.</text>
</comment>
<dbReference type="CDD" id="cd01414">
    <property type="entry name" value="SAICAR_synt_Sc"/>
    <property type="match status" value="1"/>
</dbReference>
<evidence type="ECO:0000256" key="4">
    <source>
        <dbReference type="ARBA" id="ARBA00016460"/>
    </source>
</evidence>
<keyword evidence="7 11" id="KW-0658">Purine biosynthesis</keyword>
<evidence type="ECO:0000256" key="2">
    <source>
        <dbReference type="ARBA" id="ARBA00010190"/>
    </source>
</evidence>
<dbReference type="SUPFAM" id="SSF56104">
    <property type="entry name" value="SAICAR synthase-like"/>
    <property type="match status" value="1"/>
</dbReference>